<keyword evidence="10" id="KW-1185">Reference proteome</keyword>
<feature type="domain" description="DUF4369" evidence="8">
    <location>
        <begin position="24"/>
        <end position="114"/>
    </location>
</feature>
<dbReference type="PANTHER" id="PTHR42852:SF6">
    <property type="entry name" value="THIOL:DISULFIDE INTERCHANGE PROTEIN DSBE"/>
    <property type="match status" value="1"/>
</dbReference>
<feature type="chain" id="PRO_5045378950" evidence="6">
    <location>
        <begin position="18"/>
        <end position="379"/>
    </location>
</feature>
<dbReference type="Proteomes" id="UP001596958">
    <property type="component" value="Unassembled WGS sequence"/>
</dbReference>
<dbReference type="InterPro" id="IPR000866">
    <property type="entry name" value="AhpC/TSA"/>
</dbReference>
<comment type="caution">
    <text evidence="9">The sequence shown here is derived from an EMBL/GenBank/DDBJ whole genome shotgun (WGS) entry which is preliminary data.</text>
</comment>
<dbReference type="InterPro" id="IPR036249">
    <property type="entry name" value="Thioredoxin-like_sf"/>
</dbReference>
<dbReference type="CDD" id="cd02966">
    <property type="entry name" value="TlpA_like_family"/>
    <property type="match status" value="1"/>
</dbReference>
<evidence type="ECO:0000256" key="3">
    <source>
        <dbReference type="ARBA" id="ARBA00023157"/>
    </source>
</evidence>
<keyword evidence="4" id="KW-0676">Redox-active center</keyword>
<evidence type="ECO:0000256" key="5">
    <source>
        <dbReference type="SAM" id="Coils"/>
    </source>
</evidence>
<feature type="domain" description="Alkyl hydroperoxide reductase subunit C/ Thiol specific antioxidant" evidence="7">
    <location>
        <begin position="242"/>
        <end position="362"/>
    </location>
</feature>
<evidence type="ECO:0000256" key="4">
    <source>
        <dbReference type="ARBA" id="ARBA00023284"/>
    </source>
</evidence>
<dbReference type="PANTHER" id="PTHR42852">
    <property type="entry name" value="THIOL:DISULFIDE INTERCHANGE PROTEIN DSBE"/>
    <property type="match status" value="1"/>
</dbReference>
<feature type="signal peptide" evidence="6">
    <location>
        <begin position="1"/>
        <end position="17"/>
    </location>
</feature>
<accession>A0ABW2YUW0</accession>
<sequence length="379" mass="41721">MKRWLLAAAMLPLFATAQSTNPQFTVNGKVGNLNAPAKAYLIYKFGANQVVDSADIVNGAFSIKGETMEPNMAQLAIDHKGLGIQKLSDDKSVDILAFFIYNNSINITTDKDSVKNAVPDDALNNESKQLKTQLSQLEDDAKKLNEEYRSASLEKQNSLEFKNSLQARAVVLQARQKTILKNFITSHTNSFLSLIALSMLGNHAADIAEIDNLYSLLSPQITALETARSLKLSIEASKATAIGSIAPDFTQNDATGKPVSLSSFKGKYVLVDFWASWCGPCRAENPNVVKVYNKYKSKKFTILGVSLDKPDAKNNWLAAIKNDGLTWTQVSDLKFWDNEVARLYHISSIPANFLLDPTGKIIARDLRGADLEKKLSEVL</sequence>
<evidence type="ECO:0000313" key="10">
    <source>
        <dbReference type="Proteomes" id="UP001596958"/>
    </source>
</evidence>
<proteinExistence type="predicted"/>
<keyword evidence="3" id="KW-1015">Disulfide bond</keyword>
<protein>
    <submittedName>
        <fullName evidence="9">Redoxin domain-containing protein</fullName>
    </submittedName>
</protein>
<evidence type="ECO:0000256" key="1">
    <source>
        <dbReference type="ARBA" id="ARBA00004196"/>
    </source>
</evidence>
<reference evidence="10" key="1">
    <citation type="journal article" date="2019" name="Int. J. Syst. Evol. Microbiol.">
        <title>The Global Catalogue of Microorganisms (GCM) 10K type strain sequencing project: providing services to taxonomists for standard genome sequencing and annotation.</title>
        <authorList>
            <consortium name="The Broad Institute Genomics Platform"/>
            <consortium name="The Broad Institute Genome Sequencing Center for Infectious Disease"/>
            <person name="Wu L."/>
            <person name="Ma J."/>
        </authorList>
    </citation>
    <scope>NUCLEOTIDE SEQUENCE [LARGE SCALE GENOMIC DNA]</scope>
    <source>
        <strain evidence="10">CCUG 63418</strain>
    </source>
</reference>
<dbReference type="InterPro" id="IPR025380">
    <property type="entry name" value="DUF4369"/>
</dbReference>
<organism evidence="9 10">
    <name type="scientific">Mucilaginibacter calamicampi</name>
    <dbReference type="NCBI Taxonomy" id="1302352"/>
    <lineage>
        <taxon>Bacteria</taxon>
        <taxon>Pseudomonadati</taxon>
        <taxon>Bacteroidota</taxon>
        <taxon>Sphingobacteriia</taxon>
        <taxon>Sphingobacteriales</taxon>
        <taxon>Sphingobacteriaceae</taxon>
        <taxon>Mucilaginibacter</taxon>
    </lineage>
</organism>
<dbReference type="PROSITE" id="PS00194">
    <property type="entry name" value="THIOREDOXIN_1"/>
    <property type="match status" value="1"/>
</dbReference>
<dbReference type="Pfam" id="PF00578">
    <property type="entry name" value="AhpC-TSA"/>
    <property type="match status" value="1"/>
</dbReference>
<name>A0ABW2YUW0_9SPHI</name>
<evidence type="ECO:0000259" key="7">
    <source>
        <dbReference type="Pfam" id="PF00578"/>
    </source>
</evidence>
<dbReference type="Pfam" id="PF14289">
    <property type="entry name" value="DUF4369"/>
    <property type="match status" value="1"/>
</dbReference>
<dbReference type="EMBL" id="JBHTHU010000005">
    <property type="protein sequence ID" value="MFD0749841.1"/>
    <property type="molecule type" value="Genomic_DNA"/>
</dbReference>
<evidence type="ECO:0000313" key="9">
    <source>
        <dbReference type="EMBL" id="MFD0749841.1"/>
    </source>
</evidence>
<dbReference type="Gene3D" id="3.40.30.10">
    <property type="entry name" value="Glutaredoxin"/>
    <property type="match status" value="1"/>
</dbReference>
<dbReference type="InterPro" id="IPR017937">
    <property type="entry name" value="Thioredoxin_CS"/>
</dbReference>
<evidence type="ECO:0000256" key="2">
    <source>
        <dbReference type="ARBA" id="ARBA00022748"/>
    </source>
</evidence>
<evidence type="ECO:0000259" key="8">
    <source>
        <dbReference type="Pfam" id="PF14289"/>
    </source>
</evidence>
<keyword evidence="2" id="KW-0201">Cytochrome c-type biogenesis</keyword>
<keyword evidence="5" id="KW-0175">Coiled coil</keyword>
<dbReference type="RefSeq" id="WP_377098554.1">
    <property type="nucleotide sequence ID" value="NZ_JBHTHU010000005.1"/>
</dbReference>
<gene>
    <name evidence="9" type="ORF">ACFQZS_06785</name>
</gene>
<dbReference type="SUPFAM" id="SSF52833">
    <property type="entry name" value="Thioredoxin-like"/>
    <property type="match status" value="1"/>
</dbReference>
<feature type="coiled-coil region" evidence="5">
    <location>
        <begin position="120"/>
        <end position="154"/>
    </location>
</feature>
<dbReference type="InterPro" id="IPR050553">
    <property type="entry name" value="Thioredoxin_ResA/DsbE_sf"/>
</dbReference>
<comment type="subcellular location">
    <subcellularLocation>
        <location evidence="1">Cell envelope</location>
    </subcellularLocation>
</comment>
<keyword evidence="6" id="KW-0732">Signal</keyword>
<evidence type="ECO:0000256" key="6">
    <source>
        <dbReference type="SAM" id="SignalP"/>
    </source>
</evidence>